<reference evidence="2" key="2">
    <citation type="journal article" date="2021" name="Genome Biol. Evol.">
        <title>Developing a high-quality reference genome for a parasitic bivalve with doubly uniparental inheritance (Bivalvia: Unionida).</title>
        <authorList>
            <person name="Smith C.H."/>
        </authorList>
    </citation>
    <scope>NUCLEOTIDE SEQUENCE</scope>
    <source>
        <strain evidence="2">CHS0354</strain>
        <tissue evidence="2">Mantle</tissue>
    </source>
</reference>
<reference evidence="2" key="3">
    <citation type="submission" date="2023-05" db="EMBL/GenBank/DDBJ databases">
        <authorList>
            <person name="Smith C.H."/>
        </authorList>
    </citation>
    <scope>NUCLEOTIDE SEQUENCE</scope>
    <source>
        <strain evidence="2">CHS0354</strain>
        <tissue evidence="2">Mantle</tissue>
    </source>
</reference>
<accession>A0AAE0W3C2</accession>
<protein>
    <submittedName>
        <fullName evidence="2">Uncharacterized protein</fullName>
    </submittedName>
</protein>
<reference evidence="2" key="1">
    <citation type="journal article" date="2021" name="Genome Biol. Evol.">
        <title>A High-Quality Reference Genome for a Parasitic Bivalve with Doubly Uniparental Inheritance (Bivalvia: Unionida).</title>
        <authorList>
            <person name="Smith C.H."/>
        </authorList>
    </citation>
    <scope>NUCLEOTIDE SEQUENCE</scope>
    <source>
        <strain evidence="2">CHS0354</strain>
    </source>
</reference>
<comment type="caution">
    <text evidence="2">The sequence shown here is derived from an EMBL/GenBank/DDBJ whole genome shotgun (WGS) entry which is preliminary data.</text>
</comment>
<dbReference type="Proteomes" id="UP001195483">
    <property type="component" value="Unassembled WGS sequence"/>
</dbReference>
<feature type="transmembrane region" description="Helical" evidence="1">
    <location>
        <begin position="91"/>
        <end position="113"/>
    </location>
</feature>
<proteinExistence type="predicted"/>
<evidence type="ECO:0000313" key="3">
    <source>
        <dbReference type="Proteomes" id="UP001195483"/>
    </source>
</evidence>
<sequence length="150" mass="16543">MTTILLGIPCVGPTTSVDIIDMGINGAIQTTTTSGITAAWTNVNLNILTEEWLLCVHMDRTKRIVVVEVSEQSKENNVYLLFHVAFTTTSIQIITFGVIQIVISAGTFVVFLMTDVEGKEAQKIRAWYGMMISLLIHFKTGNNVHSGNIR</sequence>
<organism evidence="2 3">
    <name type="scientific">Potamilus streckersoni</name>
    <dbReference type="NCBI Taxonomy" id="2493646"/>
    <lineage>
        <taxon>Eukaryota</taxon>
        <taxon>Metazoa</taxon>
        <taxon>Spiralia</taxon>
        <taxon>Lophotrochozoa</taxon>
        <taxon>Mollusca</taxon>
        <taxon>Bivalvia</taxon>
        <taxon>Autobranchia</taxon>
        <taxon>Heteroconchia</taxon>
        <taxon>Palaeoheterodonta</taxon>
        <taxon>Unionida</taxon>
        <taxon>Unionoidea</taxon>
        <taxon>Unionidae</taxon>
        <taxon>Ambleminae</taxon>
        <taxon>Lampsilini</taxon>
        <taxon>Potamilus</taxon>
    </lineage>
</organism>
<keyword evidence="3" id="KW-1185">Reference proteome</keyword>
<keyword evidence="1" id="KW-0472">Membrane</keyword>
<gene>
    <name evidence="2" type="ORF">CHS0354_036271</name>
</gene>
<dbReference type="EMBL" id="JAEAOA010002123">
    <property type="protein sequence ID" value="KAK3598952.1"/>
    <property type="molecule type" value="Genomic_DNA"/>
</dbReference>
<evidence type="ECO:0000256" key="1">
    <source>
        <dbReference type="SAM" id="Phobius"/>
    </source>
</evidence>
<keyword evidence="1" id="KW-0812">Transmembrane</keyword>
<keyword evidence="1" id="KW-1133">Transmembrane helix</keyword>
<evidence type="ECO:0000313" key="2">
    <source>
        <dbReference type="EMBL" id="KAK3598952.1"/>
    </source>
</evidence>
<dbReference type="AlphaFoldDB" id="A0AAE0W3C2"/>
<name>A0AAE0W3C2_9BIVA</name>